<dbReference type="GO" id="GO:0016020">
    <property type="term" value="C:membrane"/>
    <property type="evidence" value="ECO:0007669"/>
    <property type="project" value="UniProtKB-SubCell"/>
</dbReference>
<feature type="domain" description="Ig-like" evidence="5">
    <location>
        <begin position="145"/>
        <end position="227"/>
    </location>
</feature>
<dbReference type="InterPro" id="IPR007110">
    <property type="entry name" value="Ig-like_dom"/>
</dbReference>
<gene>
    <name evidence="6" type="ORF">HCN44_009940</name>
</gene>
<dbReference type="OrthoDB" id="6343941at2759"/>
<dbReference type="AlphaFoldDB" id="A0A835CPP7"/>
<dbReference type="Gene3D" id="2.60.40.10">
    <property type="entry name" value="Immunoglobulins"/>
    <property type="match status" value="2"/>
</dbReference>
<evidence type="ECO:0000313" key="6">
    <source>
        <dbReference type="EMBL" id="KAF7988295.1"/>
    </source>
</evidence>
<feature type="signal peptide" evidence="4">
    <location>
        <begin position="1"/>
        <end position="28"/>
    </location>
</feature>
<comment type="caution">
    <text evidence="6">The sequence shown here is derived from an EMBL/GenBank/DDBJ whole genome shotgun (WGS) entry which is preliminary data.</text>
</comment>
<keyword evidence="7" id="KW-1185">Reference proteome</keyword>
<dbReference type="Proteomes" id="UP000639338">
    <property type="component" value="Unassembled WGS sequence"/>
</dbReference>
<keyword evidence="2" id="KW-0472">Membrane</keyword>
<dbReference type="InterPro" id="IPR013162">
    <property type="entry name" value="CD80_C2-set"/>
</dbReference>
<comment type="subcellular location">
    <subcellularLocation>
        <location evidence="1">Membrane</location>
        <topology evidence="1">Single-pass membrane protein</topology>
    </subcellularLocation>
</comment>
<dbReference type="InterPro" id="IPR003599">
    <property type="entry name" value="Ig_sub"/>
</dbReference>
<dbReference type="PANTHER" id="PTHR21261:SF17">
    <property type="entry name" value="BEAT VI"/>
    <property type="match status" value="1"/>
</dbReference>
<evidence type="ECO:0000256" key="2">
    <source>
        <dbReference type="ARBA" id="ARBA00023136"/>
    </source>
</evidence>
<evidence type="ECO:0000256" key="4">
    <source>
        <dbReference type="SAM" id="SignalP"/>
    </source>
</evidence>
<reference evidence="6 7" key="1">
    <citation type="submission" date="2020-08" db="EMBL/GenBank/DDBJ databases">
        <title>Aphidius gifuensis genome sequencing and assembly.</title>
        <authorList>
            <person name="Du Z."/>
        </authorList>
    </citation>
    <scope>NUCLEOTIDE SEQUENCE [LARGE SCALE GENOMIC DNA]</scope>
    <source>
        <strain evidence="6">YNYX2018</strain>
        <tissue evidence="6">Adults</tissue>
    </source>
</reference>
<protein>
    <recommendedName>
        <fullName evidence="5">Ig-like domain-containing protein</fullName>
    </recommendedName>
</protein>
<sequence length="286" mass="31889">MKSTARRRNSRSLDLLLLILAVATGVNGLQNVSVDIPEAVAVGSTVNLTCRYDLQGDVLYAVKWYKGKDEFYRYLPKEMPPISTFGDFKHKIIESRSDAHKVTLVDVTSDLDGKYKCEVTNDLPNFHTLQTSKYMHVAHLPVGGPEVLVEKQRYAVGEIVKANCTTPSGNPPANITWTVNGHLLNSTILKNIQAENDNFSSTYALLEYEITQDSYRNGRVQITCHANVFQLYKRDASIHIDEEKPRLASVLGTRDSPQTKAGAVKNKIAQSLIVMLVVNSIQQVLR</sequence>
<evidence type="ECO:0000256" key="3">
    <source>
        <dbReference type="ARBA" id="ARBA00023157"/>
    </source>
</evidence>
<dbReference type="InterPro" id="IPR036179">
    <property type="entry name" value="Ig-like_dom_sf"/>
</dbReference>
<dbReference type="InterPro" id="IPR013151">
    <property type="entry name" value="Immunoglobulin_dom"/>
</dbReference>
<name>A0A835CPP7_APHGI</name>
<proteinExistence type="predicted"/>
<dbReference type="SMART" id="SM00409">
    <property type="entry name" value="IG"/>
    <property type="match status" value="1"/>
</dbReference>
<keyword evidence="3" id="KW-1015">Disulfide bond</keyword>
<evidence type="ECO:0000313" key="7">
    <source>
        <dbReference type="Proteomes" id="UP000639338"/>
    </source>
</evidence>
<dbReference type="Pfam" id="PF08205">
    <property type="entry name" value="C2-set_2"/>
    <property type="match status" value="1"/>
</dbReference>
<keyword evidence="4" id="KW-0732">Signal</keyword>
<evidence type="ECO:0000259" key="5">
    <source>
        <dbReference type="PROSITE" id="PS50835"/>
    </source>
</evidence>
<feature type="chain" id="PRO_5032364348" description="Ig-like domain-containing protein" evidence="4">
    <location>
        <begin position="29"/>
        <end position="286"/>
    </location>
</feature>
<feature type="domain" description="Ig-like" evidence="5">
    <location>
        <begin position="43"/>
        <end position="136"/>
    </location>
</feature>
<dbReference type="PROSITE" id="PS50835">
    <property type="entry name" value="IG_LIKE"/>
    <property type="match status" value="2"/>
</dbReference>
<organism evidence="6 7">
    <name type="scientific">Aphidius gifuensis</name>
    <name type="common">Parasitoid wasp</name>
    <dbReference type="NCBI Taxonomy" id="684658"/>
    <lineage>
        <taxon>Eukaryota</taxon>
        <taxon>Metazoa</taxon>
        <taxon>Ecdysozoa</taxon>
        <taxon>Arthropoda</taxon>
        <taxon>Hexapoda</taxon>
        <taxon>Insecta</taxon>
        <taxon>Pterygota</taxon>
        <taxon>Neoptera</taxon>
        <taxon>Endopterygota</taxon>
        <taxon>Hymenoptera</taxon>
        <taxon>Apocrita</taxon>
        <taxon>Ichneumonoidea</taxon>
        <taxon>Braconidae</taxon>
        <taxon>Aphidiinae</taxon>
        <taxon>Aphidius</taxon>
    </lineage>
</organism>
<evidence type="ECO:0000256" key="1">
    <source>
        <dbReference type="ARBA" id="ARBA00004167"/>
    </source>
</evidence>
<dbReference type="Pfam" id="PF00047">
    <property type="entry name" value="ig"/>
    <property type="match status" value="1"/>
</dbReference>
<dbReference type="InterPro" id="IPR013783">
    <property type="entry name" value="Ig-like_fold"/>
</dbReference>
<dbReference type="PANTHER" id="PTHR21261">
    <property type="entry name" value="BEAT PROTEIN"/>
    <property type="match status" value="1"/>
</dbReference>
<accession>A0A835CPP7</accession>
<dbReference type="FunFam" id="2.60.40.10:FF:000437">
    <property type="entry name" value="Beat-IIIc, isoform A"/>
    <property type="match status" value="1"/>
</dbReference>
<dbReference type="SUPFAM" id="SSF48726">
    <property type="entry name" value="Immunoglobulin"/>
    <property type="match status" value="2"/>
</dbReference>
<dbReference type="EMBL" id="JACMRX010000006">
    <property type="protein sequence ID" value="KAF7988295.1"/>
    <property type="molecule type" value="Genomic_DNA"/>
</dbReference>